<organism evidence="1 2">
    <name type="scientific">Cupriavidus taiwanensis</name>
    <dbReference type="NCBI Taxonomy" id="164546"/>
    <lineage>
        <taxon>Bacteria</taxon>
        <taxon>Pseudomonadati</taxon>
        <taxon>Pseudomonadota</taxon>
        <taxon>Betaproteobacteria</taxon>
        <taxon>Burkholderiales</taxon>
        <taxon>Burkholderiaceae</taxon>
        <taxon>Cupriavidus</taxon>
    </lineage>
</organism>
<accession>A0A7Z7JBL9</accession>
<dbReference type="AlphaFoldDB" id="A0A7Z7JBL9"/>
<reference evidence="1 2" key="1">
    <citation type="submission" date="2018-01" db="EMBL/GenBank/DDBJ databases">
        <authorList>
            <person name="Clerissi C."/>
        </authorList>
    </citation>
    <scope>NUCLEOTIDE SEQUENCE [LARGE SCALE GENOMIC DNA]</scope>
    <source>
        <strain evidence="1">Cupriavidus taiwanensis STM 6021</strain>
    </source>
</reference>
<gene>
    <name evidence="1" type="ORF">CBM2594_B10859</name>
</gene>
<evidence type="ECO:0000313" key="2">
    <source>
        <dbReference type="Proteomes" id="UP000257139"/>
    </source>
</evidence>
<name>A0A7Z7JBL9_9BURK</name>
<dbReference type="Proteomes" id="UP000257139">
    <property type="component" value="Chromosome CBM2594_b"/>
</dbReference>
<proteinExistence type="predicted"/>
<dbReference type="EMBL" id="LT978514">
    <property type="protein sequence ID" value="SPC21936.1"/>
    <property type="molecule type" value="Genomic_DNA"/>
</dbReference>
<evidence type="ECO:0000313" key="1">
    <source>
        <dbReference type="EMBL" id="SPC21936.1"/>
    </source>
</evidence>
<sequence>MRRRASGVAPAPCRIDRSQEGALAAPLFATPIVQCICGGLSSPEWVTYSQSHPLV</sequence>
<protein>
    <submittedName>
        <fullName evidence="1">Uncharacterized protein</fullName>
    </submittedName>
</protein>